<reference evidence="1" key="1">
    <citation type="submission" date="2021-04" db="EMBL/GenBank/DDBJ databases">
        <authorList>
            <person name="Pira H."/>
            <person name="Risdian C."/>
            <person name="Wink J."/>
        </authorList>
    </citation>
    <scope>NUCLEOTIDE SEQUENCE</scope>
    <source>
        <strain evidence="1">WHY3</strain>
    </source>
</reference>
<organism evidence="1 2">
    <name type="scientific">Winogradskyella luteola</name>
    <dbReference type="NCBI Taxonomy" id="2828330"/>
    <lineage>
        <taxon>Bacteria</taxon>
        <taxon>Pseudomonadati</taxon>
        <taxon>Bacteroidota</taxon>
        <taxon>Flavobacteriia</taxon>
        <taxon>Flavobacteriales</taxon>
        <taxon>Flavobacteriaceae</taxon>
        <taxon>Winogradskyella</taxon>
    </lineage>
</organism>
<dbReference type="AlphaFoldDB" id="A0A9X1F9I8"/>
<dbReference type="Proteomes" id="UP001138894">
    <property type="component" value="Unassembled WGS sequence"/>
</dbReference>
<protein>
    <submittedName>
        <fullName evidence="1">Cupin domain-containing protein</fullName>
    </submittedName>
</protein>
<gene>
    <name evidence="1" type="ORF">KCG49_11465</name>
</gene>
<dbReference type="EMBL" id="JAGSPD010000009">
    <property type="protein sequence ID" value="MBV7269805.1"/>
    <property type="molecule type" value="Genomic_DNA"/>
</dbReference>
<name>A0A9X1F9I8_9FLAO</name>
<dbReference type="PROSITE" id="PS51257">
    <property type="entry name" value="PROKAR_LIPOPROTEIN"/>
    <property type="match status" value="1"/>
</dbReference>
<dbReference type="RefSeq" id="WP_218546662.1">
    <property type="nucleotide sequence ID" value="NZ_JAGSPD010000009.1"/>
</dbReference>
<sequence length="125" mass="14162">MRTEFIYIILIHVLLFSLGCEKKNSLPDPLEAGWKGKAVCEVLEEKQNLRVLKCTFKPGVGHEKHYHNPHFGYTLSGGTFRITDTSGTREVDVPTGYSFSNDRVSTHEVLNIGETTAIFLIMEYK</sequence>
<proteinExistence type="predicted"/>
<keyword evidence="2" id="KW-1185">Reference proteome</keyword>
<evidence type="ECO:0000313" key="2">
    <source>
        <dbReference type="Proteomes" id="UP001138894"/>
    </source>
</evidence>
<comment type="caution">
    <text evidence="1">The sequence shown here is derived from an EMBL/GenBank/DDBJ whole genome shotgun (WGS) entry which is preliminary data.</text>
</comment>
<evidence type="ECO:0000313" key="1">
    <source>
        <dbReference type="EMBL" id="MBV7269805.1"/>
    </source>
</evidence>
<accession>A0A9X1F9I8</accession>